<dbReference type="RefSeq" id="WP_147051789.1">
    <property type="nucleotide sequence ID" value="NZ_CP042437.1"/>
</dbReference>
<keyword evidence="3" id="KW-1185">Reference proteome</keyword>
<dbReference type="EMBL" id="CP042437">
    <property type="protein sequence ID" value="QEC74630.1"/>
    <property type="molecule type" value="Genomic_DNA"/>
</dbReference>
<feature type="transmembrane region" description="Helical" evidence="1">
    <location>
        <begin position="34"/>
        <end position="53"/>
    </location>
</feature>
<evidence type="ECO:0000313" key="3">
    <source>
        <dbReference type="Proteomes" id="UP000321362"/>
    </source>
</evidence>
<dbReference type="AlphaFoldDB" id="A0A5B8VT64"/>
<keyword evidence="1" id="KW-1133">Transmembrane helix</keyword>
<dbReference type="InterPro" id="IPR025519">
    <property type="entry name" value="DUF4407"/>
</dbReference>
<dbReference type="Proteomes" id="UP000321362">
    <property type="component" value="Chromosome"/>
</dbReference>
<reference evidence="2 3" key="1">
    <citation type="journal article" date="2013" name="J. Microbiol.">
        <title>Mucilaginibacter ginsenosidivorax sp. nov., with ginsenoside converting activity isolated from sediment.</title>
        <authorList>
            <person name="Kim J.K."/>
            <person name="Choi T.E."/>
            <person name="Liu Q.M."/>
            <person name="Park H.Y."/>
            <person name="Yi T.H."/>
            <person name="Yoon M.H."/>
            <person name="Kim S.C."/>
            <person name="Im W.T."/>
        </authorList>
    </citation>
    <scope>NUCLEOTIDE SEQUENCE [LARGE SCALE GENOMIC DNA]</scope>
    <source>
        <strain evidence="2 3">KHI28</strain>
    </source>
</reference>
<accession>A0A5B8VT64</accession>
<keyword evidence="1" id="KW-0472">Membrane</keyword>
<keyword evidence="1" id="KW-0812">Transmembrane</keyword>
<feature type="transmembrane region" description="Helical" evidence="1">
    <location>
        <begin position="278"/>
        <end position="297"/>
    </location>
</feature>
<gene>
    <name evidence="2" type="ORF">FSB76_01215</name>
</gene>
<evidence type="ECO:0000313" key="2">
    <source>
        <dbReference type="EMBL" id="QEC74630.1"/>
    </source>
</evidence>
<feature type="transmembrane region" description="Helical" evidence="1">
    <location>
        <begin position="97"/>
        <end position="116"/>
    </location>
</feature>
<protein>
    <submittedName>
        <fullName evidence="2">DUF4407 domain-containing protein</fullName>
    </submittedName>
</protein>
<organism evidence="2 3">
    <name type="scientific">Mucilaginibacter ginsenosidivorax</name>
    <dbReference type="NCBI Taxonomy" id="862126"/>
    <lineage>
        <taxon>Bacteria</taxon>
        <taxon>Pseudomonadati</taxon>
        <taxon>Bacteroidota</taxon>
        <taxon>Sphingobacteriia</taxon>
        <taxon>Sphingobacteriales</taxon>
        <taxon>Sphingobacteriaceae</taxon>
        <taxon>Mucilaginibacter</taxon>
    </lineage>
</organism>
<sequence length="334" mass="38050">MKDRWIKFGCFLTGYKYAVLQGCSEIAHRAVKRYTAALMIICILWAFIGYSFVSKYLAAEWYYSILGGVLFVLIILQVERQIILSDSQSKWKYGVRAFIALIMAVIGSIIIDQIIFREDIKHKESFELNAQVDSLLPARERELKAQAAETDLTINKKEAERKALVDELTKNPTIKMVGKVNDVIAVPTVTTDTNKTTTTKTNLVRKTAITINSIPNPKMSMLAPIDAQIKEIRAIKVDQENRILKLRDEVTQEAKANSGFLFELQLMYHILRDSGPALFVWAFWALLLLGIEIFIMINKMTHGETDYDATIQHHMELQKRKLKLLAMQVPGPVK</sequence>
<dbReference type="KEGG" id="mgk:FSB76_01215"/>
<feature type="transmembrane region" description="Helical" evidence="1">
    <location>
        <begin position="59"/>
        <end position="76"/>
    </location>
</feature>
<dbReference type="Pfam" id="PF14362">
    <property type="entry name" value="DUF4407"/>
    <property type="match status" value="1"/>
</dbReference>
<name>A0A5B8VT64_9SPHI</name>
<proteinExistence type="predicted"/>
<evidence type="ECO:0000256" key="1">
    <source>
        <dbReference type="SAM" id="Phobius"/>
    </source>
</evidence>
<dbReference type="OrthoDB" id="1421255at2"/>